<evidence type="ECO:0000313" key="2">
    <source>
        <dbReference type="Proteomes" id="UP000664940"/>
    </source>
</evidence>
<reference evidence="1 2" key="1">
    <citation type="journal article" date="2020" name="Nature">
        <title>Six reference-quality genomes reveal evolution of bat adaptations.</title>
        <authorList>
            <person name="Jebb D."/>
            <person name="Huang Z."/>
            <person name="Pippel M."/>
            <person name="Hughes G.M."/>
            <person name="Lavrichenko K."/>
            <person name="Devanna P."/>
            <person name="Winkler S."/>
            <person name="Jermiin L.S."/>
            <person name="Skirmuntt E.C."/>
            <person name="Katzourakis A."/>
            <person name="Burkitt-Gray L."/>
            <person name="Ray D.A."/>
            <person name="Sullivan K.A.M."/>
            <person name="Roscito J.G."/>
            <person name="Kirilenko B.M."/>
            <person name="Davalos L.M."/>
            <person name="Corthals A.P."/>
            <person name="Power M.L."/>
            <person name="Jones G."/>
            <person name="Ransome R.D."/>
            <person name="Dechmann D.K.N."/>
            <person name="Locatelli A.G."/>
            <person name="Puechmaille S.J."/>
            <person name="Fedrigo O."/>
            <person name="Jarvis E.D."/>
            <person name="Hiller M."/>
            <person name="Vernes S.C."/>
            <person name="Myers E.W."/>
            <person name="Teeling E.C."/>
        </authorList>
    </citation>
    <scope>NUCLEOTIDE SEQUENCE [LARGE SCALE GENOMIC DNA]</scope>
    <source>
        <strain evidence="1">Bat1K_MPI-CBG_1</strain>
    </source>
</reference>
<dbReference type="EMBL" id="JABVXQ010000014">
    <property type="protein sequence ID" value="KAF6078484.1"/>
    <property type="molecule type" value="Genomic_DNA"/>
</dbReference>
<evidence type="ECO:0000313" key="1">
    <source>
        <dbReference type="EMBL" id="KAF6078484.1"/>
    </source>
</evidence>
<name>A0A834DFZ6_9CHIR</name>
<accession>A0A834DFZ6</accession>
<protein>
    <submittedName>
        <fullName evidence="1">Uncharacterized protein</fullName>
    </submittedName>
</protein>
<comment type="caution">
    <text evidence="1">The sequence shown here is derived from an EMBL/GenBank/DDBJ whole genome shotgun (WGS) entry which is preliminary data.</text>
</comment>
<dbReference type="AlphaFoldDB" id="A0A834DFZ6"/>
<organism evidence="1 2">
    <name type="scientific">Phyllostomus discolor</name>
    <name type="common">pale spear-nosed bat</name>
    <dbReference type="NCBI Taxonomy" id="89673"/>
    <lineage>
        <taxon>Eukaryota</taxon>
        <taxon>Metazoa</taxon>
        <taxon>Chordata</taxon>
        <taxon>Craniata</taxon>
        <taxon>Vertebrata</taxon>
        <taxon>Euteleostomi</taxon>
        <taxon>Mammalia</taxon>
        <taxon>Eutheria</taxon>
        <taxon>Laurasiatheria</taxon>
        <taxon>Chiroptera</taxon>
        <taxon>Yangochiroptera</taxon>
        <taxon>Phyllostomidae</taxon>
        <taxon>Phyllostominae</taxon>
        <taxon>Phyllostomus</taxon>
    </lineage>
</organism>
<sequence>MVAAKVWGSPGWQAQPLTFLFQGDGEGPFLRNLVQAAECRMLVVRSACLWALFPQKTWGFIHFPKHFGVSTWPVHRDSPVKRLPVCPDVTPCSGRLSEGRRLFLPLPRCGSFGTDTSQVTQPINGDLFHSWTLLPQTSCPNPREEPPVSGEFG</sequence>
<dbReference type="Proteomes" id="UP000664940">
    <property type="component" value="Unassembled WGS sequence"/>
</dbReference>
<proteinExistence type="predicted"/>
<gene>
    <name evidence="1" type="ORF">HJG60_009277</name>
</gene>